<feature type="region of interest" description="Disordered" evidence="1">
    <location>
        <begin position="47"/>
        <end position="151"/>
    </location>
</feature>
<name>A0A6V8LBT1_9ACTN</name>
<protein>
    <submittedName>
        <fullName evidence="3">Uncharacterized protein</fullName>
    </submittedName>
</protein>
<dbReference type="EMBL" id="BLPG01000001">
    <property type="protein sequence ID" value="GFJ92468.1"/>
    <property type="molecule type" value="Genomic_DNA"/>
</dbReference>
<feature type="transmembrane region" description="Helical" evidence="2">
    <location>
        <begin position="158"/>
        <end position="176"/>
    </location>
</feature>
<organism evidence="3 4">
    <name type="scientific">Phytohabitans rumicis</name>
    <dbReference type="NCBI Taxonomy" id="1076125"/>
    <lineage>
        <taxon>Bacteria</taxon>
        <taxon>Bacillati</taxon>
        <taxon>Actinomycetota</taxon>
        <taxon>Actinomycetes</taxon>
        <taxon>Micromonosporales</taxon>
        <taxon>Micromonosporaceae</taxon>
    </lineage>
</organism>
<reference evidence="3 4" key="1">
    <citation type="submission" date="2020-03" db="EMBL/GenBank/DDBJ databases">
        <title>Whole genome shotgun sequence of Phytohabitans rumicis NBRC 108638.</title>
        <authorList>
            <person name="Komaki H."/>
            <person name="Tamura T."/>
        </authorList>
    </citation>
    <scope>NUCLEOTIDE SEQUENCE [LARGE SCALE GENOMIC DNA]</scope>
    <source>
        <strain evidence="3 4">NBRC 108638</strain>
    </source>
</reference>
<evidence type="ECO:0000256" key="2">
    <source>
        <dbReference type="SAM" id="Phobius"/>
    </source>
</evidence>
<reference evidence="3 4" key="2">
    <citation type="submission" date="2020-03" db="EMBL/GenBank/DDBJ databases">
        <authorList>
            <person name="Ichikawa N."/>
            <person name="Kimura A."/>
            <person name="Kitahashi Y."/>
            <person name="Uohara A."/>
        </authorList>
    </citation>
    <scope>NUCLEOTIDE SEQUENCE [LARGE SCALE GENOMIC DNA]</scope>
    <source>
        <strain evidence="3 4">NBRC 108638</strain>
    </source>
</reference>
<sequence length="256" mass="26510">MAEPLKVRGTCPKCHRVVDATAPKGRATWRGTCPRRGCDGVVLARRIKDDAPATPPAGESAPAPSTSAKRTPRKVVKGGYQRRSGPAEPAAGLPPAGEPPAGPPLPEATDDPTAPATEPSRESLPDRPPRKLGGTGTHTRTSSAGDVPKPDAAATARVVAGLLGLVAAGVAGLVLWTRRRQLRRPTSEQLDDIAEPLAAIAMRHLPVEFLSKDLVDGLAAGSAVGAYLTDGPLLTHPDVDPGVPADLPTDPEQEIR</sequence>
<keyword evidence="4" id="KW-1185">Reference proteome</keyword>
<dbReference type="AlphaFoldDB" id="A0A6V8LBT1"/>
<dbReference type="Proteomes" id="UP000482960">
    <property type="component" value="Unassembled WGS sequence"/>
</dbReference>
<keyword evidence="2" id="KW-0472">Membrane</keyword>
<dbReference type="RefSeq" id="WP_173079335.1">
    <property type="nucleotide sequence ID" value="NZ_BLPG01000001.1"/>
</dbReference>
<keyword evidence="2" id="KW-0812">Transmembrane</keyword>
<accession>A0A6V8LBT1</accession>
<proteinExistence type="predicted"/>
<feature type="compositionally biased region" description="Low complexity" evidence="1">
    <location>
        <begin position="86"/>
        <end position="95"/>
    </location>
</feature>
<feature type="region of interest" description="Disordered" evidence="1">
    <location>
        <begin position="235"/>
        <end position="256"/>
    </location>
</feature>
<feature type="compositionally biased region" description="Basic and acidic residues" evidence="1">
    <location>
        <begin position="119"/>
        <end position="129"/>
    </location>
</feature>
<gene>
    <name evidence="3" type="ORF">Prum_061100</name>
</gene>
<comment type="caution">
    <text evidence="3">The sequence shown here is derived from an EMBL/GenBank/DDBJ whole genome shotgun (WGS) entry which is preliminary data.</text>
</comment>
<evidence type="ECO:0000313" key="3">
    <source>
        <dbReference type="EMBL" id="GFJ92468.1"/>
    </source>
</evidence>
<evidence type="ECO:0000313" key="4">
    <source>
        <dbReference type="Proteomes" id="UP000482960"/>
    </source>
</evidence>
<keyword evidence="2" id="KW-1133">Transmembrane helix</keyword>
<evidence type="ECO:0000256" key="1">
    <source>
        <dbReference type="SAM" id="MobiDB-lite"/>
    </source>
</evidence>
<feature type="compositionally biased region" description="Pro residues" evidence="1">
    <location>
        <begin position="96"/>
        <end position="106"/>
    </location>
</feature>